<keyword evidence="4" id="KW-0645">Protease</keyword>
<feature type="compositionally biased region" description="Basic and acidic residues" evidence="2">
    <location>
        <begin position="100"/>
        <end position="114"/>
    </location>
</feature>
<dbReference type="Pfam" id="PF02861">
    <property type="entry name" value="Clp_N"/>
    <property type="match status" value="2"/>
</dbReference>
<dbReference type="InterPro" id="IPR004176">
    <property type="entry name" value="Clp_R_N"/>
</dbReference>
<evidence type="ECO:0000256" key="2">
    <source>
        <dbReference type="SAM" id="MobiDB-lite"/>
    </source>
</evidence>
<keyword evidence="5" id="KW-1185">Reference proteome</keyword>
<dbReference type="Gene3D" id="1.10.1780.10">
    <property type="entry name" value="Clp, N-terminal domain"/>
    <property type="match status" value="2"/>
</dbReference>
<dbReference type="RefSeq" id="WP_391936699.1">
    <property type="nucleotide sequence ID" value="NZ_JBIBSM010000017.1"/>
</dbReference>
<dbReference type="PROSITE" id="PS51903">
    <property type="entry name" value="CLP_R"/>
    <property type="match status" value="1"/>
</dbReference>
<dbReference type="Proteomes" id="UP001603013">
    <property type="component" value="Unassembled WGS sequence"/>
</dbReference>
<sequence>MFERFTKGARAVVTGAVTVAEREGAPVVTEEHLLLALLDAEGTKAAFALRALGATDRRASLEEALAAARRRGGLSKADTDALAGLGIDVTEIVARVEEAHGPGALADDREDRTRRSGRRPFTREAKGVLEQSLRVCLGRREKTIGDEHLLLALTARPGVVAETLADHGVTYAAVEGTLGRSQSRNQTPGRGRSEGQG</sequence>
<dbReference type="EMBL" id="JBIBSM010000017">
    <property type="protein sequence ID" value="MFF8279772.1"/>
    <property type="molecule type" value="Genomic_DNA"/>
</dbReference>
<dbReference type="GO" id="GO:0006508">
    <property type="term" value="P:proteolysis"/>
    <property type="evidence" value="ECO:0007669"/>
    <property type="project" value="UniProtKB-KW"/>
</dbReference>
<proteinExistence type="predicted"/>
<comment type="caution">
    <text evidence="4">The sequence shown here is derived from an EMBL/GenBank/DDBJ whole genome shotgun (WGS) entry which is preliminary data.</text>
</comment>
<keyword evidence="4" id="KW-0378">Hydrolase</keyword>
<protein>
    <submittedName>
        <fullName evidence="4">Clp protease N-terminal domain-containing protein</fullName>
    </submittedName>
</protein>
<evidence type="ECO:0000256" key="1">
    <source>
        <dbReference type="PROSITE-ProRule" id="PRU01251"/>
    </source>
</evidence>
<dbReference type="GO" id="GO:0008233">
    <property type="term" value="F:peptidase activity"/>
    <property type="evidence" value="ECO:0007669"/>
    <property type="project" value="UniProtKB-KW"/>
</dbReference>
<evidence type="ECO:0000259" key="3">
    <source>
        <dbReference type="PROSITE" id="PS51903"/>
    </source>
</evidence>
<feature type="region of interest" description="Disordered" evidence="2">
    <location>
        <begin position="100"/>
        <end position="123"/>
    </location>
</feature>
<feature type="compositionally biased region" description="Polar residues" evidence="2">
    <location>
        <begin position="179"/>
        <end position="188"/>
    </location>
</feature>
<feature type="domain" description="Clp R" evidence="3">
    <location>
        <begin position="2"/>
        <end position="186"/>
    </location>
</feature>
<evidence type="ECO:0000313" key="5">
    <source>
        <dbReference type="Proteomes" id="UP001603013"/>
    </source>
</evidence>
<name>A0ABW6YIS8_9ACTN</name>
<dbReference type="SUPFAM" id="SSF81923">
    <property type="entry name" value="Double Clp-N motif"/>
    <property type="match status" value="2"/>
</dbReference>
<keyword evidence="1" id="KW-0677">Repeat</keyword>
<feature type="region of interest" description="Disordered" evidence="2">
    <location>
        <begin position="176"/>
        <end position="197"/>
    </location>
</feature>
<accession>A0ABW6YIS8</accession>
<evidence type="ECO:0000313" key="4">
    <source>
        <dbReference type="EMBL" id="MFF8279772.1"/>
    </source>
</evidence>
<gene>
    <name evidence="4" type="ORF">ACF05T_27305</name>
</gene>
<reference evidence="4 5" key="1">
    <citation type="submission" date="2024-10" db="EMBL/GenBank/DDBJ databases">
        <title>The Natural Products Discovery Center: Release of the First 8490 Sequenced Strains for Exploring Actinobacteria Biosynthetic Diversity.</title>
        <authorList>
            <person name="Kalkreuter E."/>
            <person name="Kautsar S.A."/>
            <person name="Yang D."/>
            <person name="Bader C.D."/>
            <person name="Teijaro C.N."/>
            <person name="Fluegel L."/>
            <person name="Davis C.M."/>
            <person name="Simpson J.R."/>
            <person name="Lauterbach L."/>
            <person name="Steele A.D."/>
            <person name="Gui C."/>
            <person name="Meng S."/>
            <person name="Li G."/>
            <person name="Viehrig K."/>
            <person name="Ye F."/>
            <person name="Su P."/>
            <person name="Kiefer A.F."/>
            <person name="Nichols A."/>
            <person name="Cepeda A.J."/>
            <person name="Yan W."/>
            <person name="Fan B."/>
            <person name="Jiang Y."/>
            <person name="Adhikari A."/>
            <person name="Zheng C.-J."/>
            <person name="Schuster L."/>
            <person name="Cowan T.M."/>
            <person name="Smanski M.J."/>
            <person name="Chevrette M.G."/>
            <person name="De Carvalho L.P.S."/>
            <person name="Shen B."/>
        </authorList>
    </citation>
    <scope>NUCLEOTIDE SEQUENCE [LARGE SCALE GENOMIC DNA]</scope>
    <source>
        <strain evidence="4 5">NPDC015755</strain>
    </source>
</reference>
<organism evidence="4 5">
    <name type="scientific">Streptomyces lateritius</name>
    <dbReference type="NCBI Taxonomy" id="67313"/>
    <lineage>
        <taxon>Bacteria</taxon>
        <taxon>Bacillati</taxon>
        <taxon>Actinomycetota</taxon>
        <taxon>Actinomycetes</taxon>
        <taxon>Kitasatosporales</taxon>
        <taxon>Streptomycetaceae</taxon>
        <taxon>Streptomyces</taxon>
    </lineage>
</organism>
<dbReference type="InterPro" id="IPR036628">
    <property type="entry name" value="Clp_N_dom_sf"/>
</dbReference>